<dbReference type="EMBL" id="QZEI01000023">
    <property type="protein sequence ID" value="RLV59958.1"/>
    <property type="molecule type" value="Genomic_DNA"/>
</dbReference>
<comment type="caution">
    <text evidence="1">The sequence shown here is derived from an EMBL/GenBank/DDBJ whole genome shotgun (WGS) entry which is preliminary data.</text>
</comment>
<dbReference type="RefSeq" id="WP_121838702.1">
    <property type="nucleotide sequence ID" value="NZ_ML014772.1"/>
</dbReference>
<name>A0A3L8PZJ7_9GAMM</name>
<gene>
    <name evidence="1" type="ORF">D5018_09120</name>
</gene>
<sequence>MDIYYDSLAVEPLRRPCPAGLPAAIFRYWLEKHSNPTWEYFFALFDRYWQQVGKKREDEILLLILVNAKKYLAQSESKFL</sequence>
<reference evidence="1 2" key="1">
    <citation type="submission" date="2018-09" db="EMBL/GenBank/DDBJ databases">
        <title>Phylogeny of the Shewanellaceae, and recommendation for two new genera, Pseudoshewanella and Parashewanella.</title>
        <authorList>
            <person name="Wang G."/>
        </authorList>
    </citation>
    <scope>NUCLEOTIDE SEQUENCE [LARGE SCALE GENOMIC DNA]</scope>
    <source>
        <strain evidence="1 2">C51</strain>
    </source>
</reference>
<proteinExistence type="predicted"/>
<evidence type="ECO:0000313" key="2">
    <source>
        <dbReference type="Proteomes" id="UP000281474"/>
    </source>
</evidence>
<dbReference type="AlphaFoldDB" id="A0A3L8PZJ7"/>
<accession>A0A3L8PZJ7</accession>
<protein>
    <submittedName>
        <fullName evidence="1">Uncharacterized protein</fullName>
    </submittedName>
</protein>
<organism evidence="1 2">
    <name type="scientific">Parashewanella curva</name>
    <dbReference type="NCBI Taxonomy" id="2338552"/>
    <lineage>
        <taxon>Bacteria</taxon>
        <taxon>Pseudomonadati</taxon>
        <taxon>Pseudomonadota</taxon>
        <taxon>Gammaproteobacteria</taxon>
        <taxon>Alteromonadales</taxon>
        <taxon>Shewanellaceae</taxon>
        <taxon>Parashewanella</taxon>
    </lineage>
</organism>
<evidence type="ECO:0000313" key="1">
    <source>
        <dbReference type="EMBL" id="RLV59958.1"/>
    </source>
</evidence>
<keyword evidence="2" id="KW-1185">Reference proteome</keyword>
<dbReference type="Proteomes" id="UP000281474">
    <property type="component" value="Unassembled WGS sequence"/>
</dbReference>